<sequence length="307" mass="32648">MSDSKQASTASATVSHTFTWDDGHPETVIVTGSFDAWSQSTTLDKCPASDSQADAPTHFSKAVNLPTDMASITYKYVVDGEWRLHPGLQTVLDESGFPNHSLSIDQLLSACIQPESTEHEASKPINDDEAFAPDELFRQSTIDNATASTTTTETNPATLITACPPTTDSVQNLTSMSPITQNDGGEKDNTPVMDATNEVDPTSDETLEINTAHVSDHAAENDESAVAAASGLDKTKSPTSATQEKAENPPIGHDHNEPSQQVKIEVSAVVAEYPDVKEKPNANVKDVADITLNQNDGDTIHMATAAA</sequence>
<keyword evidence="5" id="KW-1185">Reference proteome</keyword>
<evidence type="ECO:0000259" key="3">
    <source>
        <dbReference type="Pfam" id="PF16561"/>
    </source>
</evidence>
<dbReference type="GO" id="GO:0005737">
    <property type="term" value="C:cytoplasm"/>
    <property type="evidence" value="ECO:0007669"/>
    <property type="project" value="TreeGrafter"/>
</dbReference>
<dbReference type="EMBL" id="JANBPT010000668">
    <property type="protein sequence ID" value="KAJ1914759.1"/>
    <property type="molecule type" value="Genomic_DNA"/>
</dbReference>
<feature type="domain" description="AMP-activated protein kinase glycogen-binding" evidence="3">
    <location>
        <begin position="15"/>
        <end position="105"/>
    </location>
</feature>
<dbReference type="AlphaFoldDB" id="A0A9W7ZVL2"/>
<dbReference type="GO" id="GO:0031588">
    <property type="term" value="C:nucleotide-activated protein kinase complex"/>
    <property type="evidence" value="ECO:0007669"/>
    <property type="project" value="TreeGrafter"/>
</dbReference>
<dbReference type="GO" id="GO:0007165">
    <property type="term" value="P:signal transduction"/>
    <property type="evidence" value="ECO:0007669"/>
    <property type="project" value="TreeGrafter"/>
</dbReference>
<gene>
    <name evidence="4" type="primary">CRP1_2</name>
    <name evidence="4" type="ORF">IWQ60_008695</name>
</gene>
<accession>A0A9W7ZVL2</accession>
<evidence type="ECO:0000313" key="5">
    <source>
        <dbReference type="Proteomes" id="UP001150569"/>
    </source>
</evidence>
<feature type="region of interest" description="Disordered" evidence="2">
    <location>
        <begin position="217"/>
        <end position="260"/>
    </location>
</feature>
<dbReference type="Proteomes" id="UP001150569">
    <property type="component" value="Unassembled WGS sequence"/>
</dbReference>
<dbReference type="PANTHER" id="PTHR10343">
    <property type="entry name" value="5'-AMP-ACTIVATED PROTEIN KINASE , BETA SUBUNIT"/>
    <property type="match status" value="1"/>
</dbReference>
<evidence type="ECO:0000256" key="2">
    <source>
        <dbReference type="SAM" id="MobiDB-lite"/>
    </source>
</evidence>
<dbReference type="CDD" id="cd02859">
    <property type="entry name" value="E_set_AMPKbeta_like_N"/>
    <property type="match status" value="1"/>
</dbReference>
<proteinExistence type="inferred from homology"/>
<evidence type="ECO:0000256" key="1">
    <source>
        <dbReference type="ARBA" id="ARBA00010926"/>
    </source>
</evidence>
<dbReference type="GO" id="GO:0005634">
    <property type="term" value="C:nucleus"/>
    <property type="evidence" value="ECO:0007669"/>
    <property type="project" value="TreeGrafter"/>
</dbReference>
<dbReference type="SUPFAM" id="SSF81296">
    <property type="entry name" value="E set domains"/>
    <property type="match status" value="1"/>
</dbReference>
<reference evidence="4" key="1">
    <citation type="submission" date="2022-07" db="EMBL/GenBank/DDBJ databases">
        <title>Phylogenomic reconstructions and comparative analyses of Kickxellomycotina fungi.</title>
        <authorList>
            <person name="Reynolds N.K."/>
            <person name="Stajich J.E."/>
            <person name="Barry K."/>
            <person name="Grigoriev I.V."/>
            <person name="Crous P."/>
            <person name="Smith M.E."/>
        </authorList>
    </citation>
    <scope>NUCLEOTIDE SEQUENCE</scope>
    <source>
        <strain evidence="4">RSA 861</strain>
    </source>
</reference>
<dbReference type="Pfam" id="PF16561">
    <property type="entry name" value="AMPK1_CBM"/>
    <property type="match status" value="1"/>
</dbReference>
<name>A0A9W7ZVL2_9FUNG</name>
<dbReference type="InterPro" id="IPR050827">
    <property type="entry name" value="CRP1_MDG1_kinase"/>
</dbReference>
<dbReference type="InterPro" id="IPR014756">
    <property type="entry name" value="Ig_E-set"/>
</dbReference>
<dbReference type="GO" id="GO:0019901">
    <property type="term" value="F:protein kinase binding"/>
    <property type="evidence" value="ECO:0007669"/>
    <property type="project" value="TreeGrafter"/>
</dbReference>
<evidence type="ECO:0000313" key="4">
    <source>
        <dbReference type="EMBL" id="KAJ1914759.1"/>
    </source>
</evidence>
<dbReference type="PANTHER" id="PTHR10343:SF84">
    <property type="entry name" value="5'-AMP-ACTIVATED PROTEIN KINASE SUBUNIT BETA-1"/>
    <property type="match status" value="1"/>
</dbReference>
<feature type="non-terminal residue" evidence="4">
    <location>
        <position position="307"/>
    </location>
</feature>
<dbReference type="InterPro" id="IPR032640">
    <property type="entry name" value="AMPK1_CBM"/>
</dbReference>
<dbReference type="InterPro" id="IPR013783">
    <property type="entry name" value="Ig-like_fold"/>
</dbReference>
<comment type="caution">
    <text evidence="4">The sequence shown here is derived from an EMBL/GenBank/DDBJ whole genome shotgun (WGS) entry which is preliminary data.</text>
</comment>
<protein>
    <submittedName>
        <fullName evidence="4">Cruciform DNA binding protein</fullName>
    </submittedName>
</protein>
<organism evidence="4 5">
    <name type="scientific">Tieghemiomyces parasiticus</name>
    <dbReference type="NCBI Taxonomy" id="78921"/>
    <lineage>
        <taxon>Eukaryota</taxon>
        <taxon>Fungi</taxon>
        <taxon>Fungi incertae sedis</taxon>
        <taxon>Zoopagomycota</taxon>
        <taxon>Kickxellomycotina</taxon>
        <taxon>Dimargaritomycetes</taxon>
        <taxon>Dimargaritales</taxon>
        <taxon>Dimargaritaceae</taxon>
        <taxon>Tieghemiomyces</taxon>
    </lineage>
</organism>
<dbReference type="OrthoDB" id="5873279at2759"/>
<comment type="similarity">
    <text evidence="1">Belongs to the 5'-AMP-activated protein kinase beta subunit family.</text>
</comment>
<feature type="compositionally biased region" description="Basic and acidic residues" evidence="2">
    <location>
        <begin position="244"/>
        <end position="257"/>
    </location>
</feature>
<dbReference type="Gene3D" id="2.60.40.10">
    <property type="entry name" value="Immunoglobulins"/>
    <property type="match status" value="1"/>
</dbReference>